<reference evidence="1" key="1">
    <citation type="submission" date="2018-11" db="EMBL/GenBank/DDBJ databases">
        <authorList>
            <consortium name="Pathogen Informatics"/>
        </authorList>
    </citation>
    <scope>NUCLEOTIDE SEQUENCE</scope>
</reference>
<dbReference type="AlphaFoldDB" id="A0A3S5CI94"/>
<organism evidence="1 2">
    <name type="scientific">Protopolystoma xenopodis</name>
    <dbReference type="NCBI Taxonomy" id="117903"/>
    <lineage>
        <taxon>Eukaryota</taxon>
        <taxon>Metazoa</taxon>
        <taxon>Spiralia</taxon>
        <taxon>Lophotrochozoa</taxon>
        <taxon>Platyhelminthes</taxon>
        <taxon>Monogenea</taxon>
        <taxon>Polyopisthocotylea</taxon>
        <taxon>Polystomatidea</taxon>
        <taxon>Polystomatidae</taxon>
        <taxon>Protopolystoma</taxon>
    </lineage>
</organism>
<dbReference type="Proteomes" id="UP000784294">
    <property type="component" value="Unassembled WGS sequence"/>
</dbReference>
<keyword evidence="2" id="KW-1185">Reference proteome</keyword>
<name>A0A3S5CI94_9PLAT</name>
<proteinExistence type="predicted"/>
<dbReference type="EMBL" id="CAAALY010008916">
    <property type="protein sequence ID" value="VEL10401.1"/>
    <property type="molecule type" value="Genomic_DNA"/>
</dbReference>
<gene>
    <name evidence="1" type="ORF">PXEA_LOCUS3841</name>
</gene>
<protein>
    <submittedName>
        <fullName evidence="1">Uncharacterized protein</fullName>
    </submittedName>
</protein>
<sequence length="153" mass="15882">MLGVLGSDRCLRLLTRHIPVPQPDVSDSMPSSSRTSNLFPARWHCIALFGLGSLDDPLLTYVSAPLVTGPCNAPSPVVTAACSAENGTSPVSSDKRSTLVSLGTTDSSATPAGLLLASASPYLALLGTDGHLHVHSLALLLSRFARVSRSAFT</sequence>
<comment type="caution">
    <text evidence="1">The sequence shown here is derived from an EMBL/GenBank/DDBJ whole genome shotgun (WGS) entry which is preliminary data.</text>
</comment>
<evidence type="ECO:0000313" key="1">
    <source>
        <dbReference type="EMBL" id="VEL10401.1"/>
    </source>
</evidence>
<evidence type="ECO:0000313" key="2">
    <source>
        <dbReference type="Proteomes" id="UP000784294"/>
    </source>
</evidence>
<accession>A0A3S5CI94</accession>